<feature type="chain" id="PRO_5008091849" evidence="1">
    <location>
        <begin position="19"/>
        <end position="124"/>
    </location>
</feature>
<dbReference type="Proteomes" id="UP000078543">
    <property type="component" value="Unassembled WGS sequence"/>
</dbReference>
<reference evidence="2 3" key="1">
    <citation type="submission" date="2016-04" db="EMBL/GenBank/DDBJ databases">
        <title>Draft genome sequence of freshwater magnetotactic bacteria Magnetospirillum marisnigri SP-1 and Magnetospirillum moscoviense BB-1.</title>
        <authorList>
            <person name="Koziaeva V."/>
            <person name="Dziuba M.V."/>
            <person name="Ivanov T.M."/>
            <person name="Kuznetsov B."/>
            <person name="Grouzdev D.S."/>
        </authorList>
    </citation>
    <scope>NUCLEOTIDE SEQUENCE [LARGE SCALE GENOMIC DNA]</scope>
    <source>
        <strain evidence="2 3">BB-1</strain>
    </source>
</reference>
<proteinExistence type="predicted"/>
<evidence type="ECO:0000313" key="2">
    <source>
        <dbReference type="EMBL" id="OAN46156.1"/>
    </source>
</evidence>
<sequence>MNASLAKMISATWGFAKASVLVNCTSNSPNMKASAFAASSAPSSASTSPSISLGTRTIAHRHLPAVTTSARLSIIAGLLVLTLSACGSNREIQRDGTGTDELLKSPCVCLPLPYSPPTFKWGVG</sequence>
<dbReference type="OrthoDB" id="7366513at2"/>
<evidence type="ECO:0000313" key="3">
    <source>
        <dbReference type="Proteomes" id="UP000078543"/>
    </source>
</evidence>
<dbReference type="RefSeq" id="WP_156521115.1">
    <property type="nucleotide sequence ID" value="NZ_LWQU01000177.1"/>
</dbReference>
<gene>
    <name evidence="2" type="ORF">A6A05_16320</name>
</gene>
<keyword evidence="3" id="KW-1185">Reference proteome</keyword>
<name>A0A178MC97_9PROT</name>
<comment type="caution">
    <text evidence="2">The sequence shown here is derived from an EMBL/GenBank/DDBJ whole genome shotgun (WGS) entry which is preliminary data.</text>
</comment>
<dbReference type="STRING" id="1437059.A6A05_16320"/>
<dbReference type="EMBL" id="LWQU01000177">
    <property type="protein sequence ID" value="OAN46156.1"/>
    <property type="molecule type" value="Genomic_DNA"/>
</dbReference>
<dbReference type="AlphaFoldDB" id="A0A178MC97"/>
<protein>
    <submittedName>
        <fullName evidence="2">Uncharacterized protein</fullName>
    </submittedName>
</protein>
<keyword evidence="1" id="KW-0732">Signal</keyword>
<organism evidence="2 3">
    <name type="scientific">Magnetospirillum moscoviense</name>
    <dbReference type="NCBI Taxonomy" id="1437059"/>
    <lineage>
        <taxon>Bacteria</taxon>
        <taxon>Pseudomonadati</taxon>
        <taxon>Pseudomonadota</taxon>
        <taxon>Alphaproteobacteria</taxon>
        <taxon>Rhodospirillales</taxon>
        <taxon>Rhodospirillaceae</taxon>
        <taxon>Magnetospirillum</taxon>
    </lineage>
</organism>
<accession>A0A178MC97</accession>
<evidence type="ECO:0000256" key="1">
    <source>
        <dbReference type="SAM" id="SignalP"/>
    </source>
</evidence>
<feature type="signal peptide" evidence="1">
    <location>
        <begin position="1"/>
        <end position="18"/>
    </location>
</feature>